<gene>
    <name evidence="2" type="ORF">EAI_02358</name>
</gene>
<feature type="compositionally biased region" description="Basic and acidic residues" evidence="1">
    <location>
        <begin position="7"/>
        <end position="17"/>
    </location>
</feature>
<dbReference type="InParanoid" id="E2BD25"/>
<keyword evidence="3" id="KW-1185">Reference proteome</keyword>
<protein>
    <submittedName>
        <fullName evidence="2">Uncharacterized protein</fullName>
    </submittedName>
</protein>
<feature type="compositionally biased region" description="Basic and acidic residues" evidence="1">
    <location>
        <begin position="84"/>
        <end position="93"/>
    </location>
</feature>
<dbReference type="EMBL" id="GL447530">
    <property type="protein sequence ID" value="EFN86404.1"/>
    <property type="molecule type" value="Genomic_DNA"/>
</dbReference>
<proteinExistence type="predicted"/>
<dbReference type="AlphaFoldDB" id="E2BD25"/>
<feature type="region of interest" description="Disordered" evidence="1">
    <location>
        <begin position="1"/>
        <end position="26"/>
    </location>
</feature>
<feature type="region of interest" description="Disordered" evidence="1">
    <location>
        <begin position="55"/>
        <end position="93"/>
    </location>
</feature>
<organism evidence="3">
    <name type="scientific">Harpegnathos saltator</name>
    <name type="common">Jerdon's jumping ant</name>
    <dbReference type="NCBI Taxonomy" id="610380"/>
    <lineage>
        <taxon>Eukaryota</taxon>
        <taxon>Metazoa</taxon>
        <taxon>Ecdysozoa</taxon>
        <taxon>Arthropoda</taxon>
        <taxon>Hexapoda</taxon>
        <taxon>Insecta</taxon>
        <taxon>Pterygota</taxon>
        <taxon>Neoptera</taxon>
        <taxon>Endopterygota</taxon>
        <taxon>Hymenoptera</taxon>
        <taxon>Apocrita</taxon>
        <taxon>Aculeata</taxon>
        <taxon>Formicoidea</taxon>
        <taxon>Formicidae</taxon>
        <taxon>Ponerinae</taxon>
        <taxon>Ponerini</taxon>
        <taxon>Harpegnathos</taxon>
    </lineage>
</organism>
<evidence type="ECO:0000313" key="2">
    <source>
        <dbReference type="EMBL" id="EFN86404.1"/>
    </source>
</evidence>
<accession>E2BD25</accession>
<evidence type="ECO:0000313" key="3">
    <source>
        <dbReference type="Proteomes" id="UP000008237"/>
    </source>
</evidence>
<evidence type="ECO:0000256" key="1">
    <source>
        <dbReference type="SAM" id="MobiDB-lite"/>
    </source>
</evidence>
<name>E2BD25_HARSA</name>
<reference evidence="2 3" key="1">
    <citation type="journal article" date="2010" name="Science">
        <title>Genomic comparison of the ants Camponotus floridanus and Harpegnathos saltator.</title>
        <authorList>
            <person name="Bonasio R."/>
            <person name="Zhang G."/>
            <person name="Ye C."/>
            <person name="Mutti N.S."/>
            <person name="Fang X."/>
            <person name="Qin N."/>
            <person name="Donahue G."/>
            <person name="Yang P."/>
            <person name="Li Q."/>
            <person name="Li C."/>
            <person name="Zhang P."/>
            <person name="Huang Z."/>
            <person name="Berger S.L."/>
            <person name="Reinberg D."/>
            <person name="Wang J."/>
            <person name="Liebig J."/>
        </authorList>
    </citation>
    <scope>NUCLEOTIDE SEQUENCE [LARGE SCALE GENOMIC DNA]</scope>
    <source>
        <strain evidence="2 3">R22 G/1</strain>
    </source>
</reference>
<dbReference type="Proteomes" id="UP000008237">
    <property type="component" value="Unassembled WGS sequence"/>
</dbReference>
<sequence length="93" mass="10639">MAARYGSLEDKKGRGERTLQPGIGVKEERYEEGIKMINEERKETQMHGVLETGLSVEMTGVSHRPVLLGENKRQGGKEKKKRKEKDVRTGRRM</sequence>